<feature type="non-terminal residue" evidence="2">
    <location>
        <position position="1"/>
    </location>
</feature>
<name>A0A6J4VLJ3_9BACT</name>
<protein>
    <submittedName>
        <fullName evidence="2">Uncharacterized protein</fullName>
    </submittedName>
</protein>
<gene>
    <name evidence="2" type="ORF">AVDCRST_MAG33-3428</name>
</gene>
<dbReference type="AlphaFoldDB" id="A0A6J4VLJ3"/>
<feature type="compositionally biased region" description="Basic and acidic residues" evidence="1">
    <location>
        <begin position="1"/>
        <end position="10"/>
    </location>
</feature>
<sequence length="57" mass="6120">AGGSLRHPDDPDAALARPPVGRRCFRSPTGHGGFAGRYTRDRDGPGSRYHRSVSPSM</sequence>
<accession>A0A6J4VLJ3</accession>
<feature type="non-terminal residue" evidence="2">
    <location>
        <position position="57"/>
    </location>
</feature>
<reference evidence="2" key="1">
    <citation type="submission" date="2020-02" db="EMBL/GenBank/DDBJ databases">
        <authorList>
            <person name="Meier V. D."/>
        </authorList>
    </citation>
    <scope>NUCLEOTIDE SEQUENCE</scope>
    <source>
        <strain evidence="2">AVDCRST_MAG33</strain>
    </source>
</reference>
<dbReference type="EMBL" id="CADCWK010000420">
    <property type="protein sequence ID" value="CAA9579301.1"/>
    <property type="molecule type" value="Genomic_DNA"/>
</dbReference>
<feature type="region of interest" description="Disordered" evidence="1">
    <location>
        <begin position="1"/>
        <end position="57"/>
    </location>
</feature>
<evidence type="ECO:0000256" key="1">
    <source>
        <dbReference type="SAM" id="MobiDB-lite"/>
    </source>
</evidence>
<organism evidence="2">
    <name type="scientific">uncultured Thermomicrobiales bacterium</name>
    <dbReference type="NCBI Taxonomy" id="1645740"/>
    <lineage>
        <taxon>Bacteria</taxon>
        <taxon>Pseudomonadati</taxon>
        <taxon>Thermomicrobiota</taxon>
        <taxon>Thermomicrobia</taxon>
        <taxon>Thermomicrobiales</taxon>
        <taxon>environmental samples</taxon>
    </lineage>
</organism>
<proteinExistence type="predicted"/>
<evidence type="ECO:0000313" key="2">
    <source>
        <dbReference type="EMBL" id="CAA9579301.1"/>
    </source>
</evidence>